<dbReference type="GO" id="GO:0003677">
    <property type="term" value="F:DNA binding"/>
    <property type="evidence" value="ECO:0007669"/>
    <property type="project" value="UniProtKB-UniRule"/>
</dbReference>
<evidence type="ECO:0000259" key="7">
    <source>
        <dbReference type="PROSITE" id="PS50950"/>
    </source>
</evidence>
<keyword evidence="1" id="KW-0479">Metal-binding</keyword>
<dbReference type="SUPFAM" id="SSF57716">
    <property type="entry name" value="Glucocorticoid receptor-like (DNA-binding domain)"/>
    <property type="match status" value="1"/>
</dbReference>
<organism evidence="10">
    <name type="scientific">Nippostrongylus brasiliensis</name>
    <name type="common">Rat hookworm</name>
    <dbReference type="NCBI Taxonomy" id="27835"/>
    <lineage>
        <taxon>Eukaryota</taxon>
        <taxon>Metazoa</taxon>
        <taxon>Ecdysozoa</taxon>
        <taxon>Nematoda</taxon>
        <taxon>Chromadorea</taxon>
        <taxon>Rhabditida</taxon>
        <taxon>Rhabditina</taxon>
        <taxon>Rhabditomorpha</taxon>
        <taxon>Strongyloidea</taxon>
        <taxon>Heligmosomidae</taxon>
        <taxon>Nippostrongylus</taxon>
    </lineage>
</organism>
<sequence>MNLFNSSNNGQWSQNPPPNSVQSQYVPMGNYPTARYPNLSDVNIANGAPTGVVKSDPVLEQEPINQETIQNTAMAEISEFFVPNSFPHPENADNLRTAQMNTPPMAPYGNMVFKTEEVDYGYEPAPIYEQVVQEPIFSPPQHDQQMIRTAAGGERHDYNQPQQTTSNYQYNASDYHFDVRTMPMEDIKDIYVAPEAQQYQQPIAEQSTHESAVVQGDNNNNNNNSNNNNNKQGDDNNGENGSKLLEMPRIGVKFEESFKNQSTKKMANRMQMYPREMQEDCAYDDDDQGKSFENDPHLNDPGLNEELLCDEEILEEMGEHDSVHFVRPHMYKNNDRRLIKARKRRRGIDDSGTIDHDIDYTATKNDVGKYCQVCKAKRLGGRSRGLPSDLQLRKLWILRFNLEPERAAELWVKDAFADNTHSGEVCAMHFPEETDTFRNPRDILPIDMREPHMAGEDADDVDFGNMVLTCVFCNAQRPLKSMIPFARARFRRRRWITALSGNNAEAENSLRFALKNGATKFLCDWHFADECFSVNTFGEWKLKKDALPNPHLEEDERTSMRIYMINHLDSASQRNDELRRRRVNFLMLRKHAQEKERLERASSRSIVDKMRRTFPRIAPDDGIDSFIYEPQPIPPSYPSTSGRRLAPVNMPATSEYLEIDPEMPLLYPDENDGPHEMYDHEDTNSHGILNDGYLDGLFEGNIAYSDDSDVEMEIVRKMQRTVDVVVSEARHCEYCHIFVASGRSKNEHRLRTWPYDDVKHEKYLSLMGWPKDFEEEFRRLWVKRRIEPLQVLPGVLYKYPTLSVCQRHLDEAGVPEQMEAWLSKYCVLCDEELSDENLLLPFPIDRASRLAWARNLFSGKACNNFVQKQQRWLCERLTRSAATRYRLCLFHFPKTSFTESGDCIDFDQSSQPLSLNICQYEKIPRGPQGVVKCPLCDKWNAVSETVQIRPPKGAAERNFLVESLISGEKAVLRRGADKLSPEASTICKAHMPEVDPYELIAERKLVASVTVQCVVCSAEDLAQNMTPFPHEPARRTMWVDSMSRRRENRIRLINRLSMEGRHYICTLHFHPNALRYIPGLGIFKKFFFLPIHDPNEEVIARAPDPQDDPYVPLLIDGFDNDKVQWSLDYDKVVSVVGELDDEIGNELVEGHTEIGSTYSQMGHVPAKNGVEEYHELVDTGVEYVYEEEVEEDAEDGSLNLDPDEEDDQQIVVEELPAPEREEVVISGDLD</sequence>
<evidence type="ECO:0000313" key="9">
    <source>
        <dbReference type="Proteomes" id="UP000271162"/>
    </source>
</evidence>
<feature type="compositionally biased region" description="Polar residues" evidence="6">
    <location>
        <begin position="199"/>
        <end position="210"/>
    </location>
</feature>
<name>A0A158R012_NIPBR</name>
<keyword evidence="2 5" id="KW-0863">Zinc-finger</keyword>
<reference evidence="8 9" key="2">
    <citation type="submission" date="2018-11" db="EMBL/GenBank/DDBJ databases">
        <authorList>
            <consortium name="Pathogen Informatics"/>
        </authorList>
    </citation>
    <scope>NUCLEOTIDE SEQUENCE [LARGE SCALE GENOMIC DNA]</scope>
</reference>
<feature type="region of interest" description="Disordered" evidence="6">
    <location>
        <begin position="1"/>
        <end position="28"/>
    </location>
</feature>
<evidence type="ECO:0000313" key="8">
    <source>
        <dbReference type="EMBL" id="VDL74617.1"/>
    </source>
</evidence>
<feature type="compositionally biased region" description="Low complexity" evidence="6">
    <location>
        <begin position="216"/>
        <end position="231"/>
    </location>
</feature>
<keyword evidence="4 5" id="KW-0238">DNA-binding</keyword>
<dbReference type="AlphaFoldDB" id="A0A158R012"/>
<evidence type="ECO:0000256" key="3">
    <source>
        <dbReference type="ARBA" id="ARBA00022833"/>
    </source>
</evidence>
<dbReference type="SMART" id="SM00692">
    <property type="entry name" value="DM3"/>
    <property type="match status" value="2"/>
</dbReference>
<evidence type="ECO:0000313" key="10">
    <source>
        <dbReference type="WBParaSite" id="NBR_0001102701-mRNA-1"/>
    </source>
</evidence>
<feature type="region of interest" description="Disordered" evidence="6">
    <location>
        <begin position="282"/>
        <end position="302"/>
    </location>
</feature>
<evidence type="ECO:0000256" key="5">
    <source>
        <dbReference type="PROSITE-ProRule" id="PRU00309"/>
    </source>
</evidence>
<feature type="region of interest" description="Disordered" evidence="6">
    <location>
        <begin position="199"/>
        <end position="243"/>
    </location>
</feature>
<dbReference type="EMBL" id="UYSL01020440">
    <property type="protein sequence ID" value="VDL74617.1"/>
    <property type="molecule type" value="Genomic_DNA"/>
</dbReference>
<dbReference type="GO" id="GO:0008270">
    <property type="term" value="F:zinc ion binding"/>
    <property type="evidence" value="ECO:0007669"/>
    <property type="project" value="UniProtKB-KW"/>
</dbReference>
<evidence type="ECO:0000256" key="2">
    <source>
        <dbReference type="ARBA" id="ARBA00022771"/>
    </source>
</evidence>
<dbReference type="STRING" id="27835.A0A158R012"/>
<keyword evidence="3" id="KW-0862">Zinc</keyword>
<protein>
    <submittedName>
        <fullName evidence="10">THAP-type domain-containing protein</fullName>
    </submittedName>
</protein>
<evidence type="ECO:0000256" key="6">
    <source>
        <dbReference type="SAM" id="MobiDB-lite"/>
    </source>
</evidence>
<reference evidence="10" key="1">
    <citation type="submission" date="2016-04" db="UniProtKB">
        <authorList>
            <consortium name="WormBaseParasite"/>
        </authorList>
    </citation>
    <scope>IDENTIFICATION</scope>
</reference>
<feature type="compositionally biased region" description="Basic and acidic residues" evidence="6">
    <location>
        <begin position="288"/>
        <end position="298"/>
    </location>
</feature>
<feature type="domain" description="THAP-type" evidence="7">
    <location>
        <begin position="466"/>
        <end position="551"/>
    </location>
</feature>
<dbReference type="InterPro" id="IPR006612">
    <property type="entry name" value="THAP_Znf"/>
</dbReference>
<gene>
    <name evidence="8" type="ORF">NBR_LOCUS11028</name>
</gene>
<accession>A0A158R012</accession>
<feature type="compositionally biased region" description="Polar residues" evidence="6">
    <location>
        <begin position="1"/>
        <end position="25"/>
    </location>
</feature>
<dbReference type="WBParaSite" id="NBR_0001102701-mRNA-1">
    <property type="protein sequence ID" value="NBR_0001102701-mRNA-1"/>
    <property type="gene ID" value="NBR_0001102701"/>
</dbReference>
<keyword evidence="9" id="KW-1185">Reference proteome</keyword>
<dbReference type="PROSITE" id="PS50950">
    <property type="entry name" value="ZF_THAP"/>
    <property type="match status" value="1"/>
</dbReference>
<evidence type="ECO:0000256" key="1">
    <source>
        <dbReference type="ARBA" id="ARBA00022723"/>
    </source>
</evidence>
<evidence type="ECO:0000256" key="4">
    <source>
        <dbReference type="ARBA" id="ARBA00023125"/>
    </source>
</evidence>
<dbReference type="Proteomes" id="UP000271162">
    <property type="component" value="Unassembled WGS sequence"/>
</dbReference>
<proteinExistence type="predicted"/>